<evidence type="ECO:0000313" key="1">
    <source>
        <dbReference type="EMBL" id="KAJ8669180.1"/>
    </source>
</evidence>
<dbReference type="Proteomes" id="UP001239111">
    <property type="component" value="Chromosome 3"/>
</dbReference>
<reference evidence="1" key="1">
    <citation type="submission" date="2023-04" db="EMBL/GenBank/DDBJ databases">
        <title>A chromosome-level genome assembly of the parasitoid wasp Eretmocerus hayati.</title>
        <authorList>
            <person name="Zhong Y."/>
            <person name="Liu S."/>
            <person name="Liu Y."/>
        </authorList>
    </citation>
    <scope>NUCLEOTIDE SEQUENCE</scope>
    <source>
        <strain evidence="1">ZJU_SS_LIU_2023</strain>
    </source>
</reference>
<sequence length="293" mass="32819">MSLPAQKCMRFLGLFPVEALCESTRDERAHQVNPQGPQLFLGSRPVRETWLVVEADITIVSISLQLSLLRKVESVVAENNVVRAFFLGGRRVAMGGRQRGPVIVELPPDPVARAGGEPAVDNELAAAIPGQLDNQPENDDPPANPVGANENAHAQRAAAVAAPPPPPPRPDPNEVHRNRHHHHQKRPTPYDLNKQIKKLKEQNKSLRDKNNEIEREQRERARFKELFAEETAKLAPERAPVPVHPFTVPPAYQSGAPAFHPMAPGYPYHQYQPIMQQPSLQMYRQSGQYFQYL</sequence>
<name>A0ACC2NHZ5_9HYME</name>
<gene>
    <name evidence="1" type="ORF">QAD02_000439</name>
</gene>
<evidence type="ECO:0000313" key="2">
    <source>
        <dbReference type="Proteomes" id="UP001239111"/>
    </source>
</evidence>
<organism evidence="1 2">
    <name type="scientific">Eretmocerus hayati</name>
    <dbReference type="NCBI Taxonomy" id="131215"/>
    <lineage>
        <taxon>Eukaryota</taxon>
        <taxon>Metazoa</taxon>
        <taxon>Ecdysozoa</taxon>
        <taxon>Arthropoda</taxon>
        <taxon>Hexapoda</taxon>
        <taxon>Insecta</taxon>
        <taxon>Pterygota</taxon>
        <taxon>Neoptera</taxon>
        <taxon>Endopterygota</taxon>
        <taxon>Hymenoptera</taxon>
        <taxon>Apocrita</taxon>
        <taxon>Proctotrupomorpha</taxon>
        <taxon>Chalcidoidea</taxon>
        <taxon>Aphelinidae</taxon>
        <taxon>Aphelininae</taxon>
        <taxon>Eretmocerus</taxon>
    </lineage>
</organism>
<comment type="caution">
    <text evidence="1">The sequence shown here is derived from an EMBL/GenBank/DDBJ whole genome shotgun (WGS) entry which is preliminary data.</text>
</comment>
<keyword evidence="2" id="KW-1185">Reference proteome</keyword>
<protein>
    <submittedName>
        <fullName evidence="1">Uncharacterized protein</fullName>
    </submittedName>
</protein>
<dbReference type="EMBL" id="CM056743">
    <property type="protein sequence ID" value="KAJ8669180.1"/>
    <property type="molecule type" value="Genomic_DNA"/>
</dbReference>
<accession>A0ACC2NHZ5</accession>
<proteinExistence type="predicted"/>